<feature type="signal peptide" evidence="1">
    <location>
        <begin position="1"/>
        <end position="16"/>
    </location>
</feature>
<keyword evidence="1" id="KW-0732">Signal</keyword>
<accession>A0A9W8MDF2</accession>
<evidence type="ECO:0000313" key="4">
    <source>
        <dbReference type="Proteomes" id="UP001140091"/>
    </source>
</evidence>
<dbReference type="CDD" id="cd00161">
    <property type="entry name" value="beta-trefoil_Ricin-like"/>
    <property type="match status" value="1"/>
</dbReference>
<dbReference type="InterPro" id="IPR035992">
    <property type="entry name" value="Ricin_B-like_lectins"/>
</dbReference>
<feature type="non-terminal residue" evidence="3">
    <location>
        <position position="486"/>
    </location>
</feature>
<dbReference type="Pfam" id="PF00652">
    <property type="entry name" value="Ricin_B_lectin"/>
    <property type="match status" value="1"/>
</dbReference>
<keyword evidence="4" id="KW-1185">Reference proteome</keyword>
<dbReference type="PROSITE" id="PS50231">
    <property type="entry name" value="RICIN_B_LECTIN"/>
    <property type="match status" value="1"/>
</dbReference>
<reference evidence="3" key="1">
    <citation type="submission" date="2022-06" db="EMBL/GenBank/DDBJ databases">
        <title>Genome Sequence of Candolleomyces eurysporus.</title>
        <authorList>
            <person name="Buettner E."/>
        </authorList>
    </citation>
    <scope>NUCLEOTIDE SEQUENCE</scope>
    <source>
        <strain evidence="3">VTCC 930004</strain>
    </source>
</reference>
<comment type="caution">
    <text evidence="3">The sequence shown here is derived from an EMBL/GenBank/DDBJ whole genome shotgun (WGS) entry which is preliminary data.</text>
</comment>
<feature type="chain" id="PRO_5041000590" description="Ricin B lectin domain-containing protein" evidence="1">
    <location>
        <begin position="17"/>
        <end position="486"/>
    </location>
</feature>
<evidence type="ECO:0000259" key="2">
    <source>
        <dbReference type="SMART" id="SM00458"/>
    </source>
</evidence>
<organism evidence="3 4">
    <name type="scientific">Candolleomyces eurysporus</name>
    <dbReference type="NCBI Taxonomy" id="2828524"/>
    <lineage>
        <taxon>Eukaryota</taxon>
        <taxon>Fungi</taxon>
        <taxon>Dikarya</taxon>
        <taxon>Basidiomycota</taxon>
        <taxon>Agaricomycotina</taxon>
        <taxon>Agaricomycetes</taxon>
        <taxon>Agaricomycetidae</taxon>
        <taxon>Agaricales</taxon>
        <taxon>Agaricineae</taxon>
        <taxon>Psathyrellaceae</taxon>
        <taxon>Candolleomyces</taxon>
    </lineage>
</organism>
<dbReference type="EMBL" id="JANBPK010001214">
    <property type="protein sequence ID" value="KAJ2924579.1"/>
    <property type="molecule type" value="Genomic_DNA"/>
</dbReference>
<dbReference type="Proteomes" id="UP001140091">
    <property type="component" value="Unassembled WGS sequence"/>
</dbReference>
<evidence type="ECO:0000313" key="3">
    <source>
        <dbReference type="EMBL" id="KAJ2924579.1"/>
    </source>
</evidence>
<proteinExistence type="predicted"/>
<dbReference type="SUPFAM" id="SSF50370">
    <property type="entry name" value="Ricin B-like lectins"/>
    <property type="match status" value="1"/>
</dbReference>
<gene>
    <name evidence="3" type="ORF">H1R20_g12511</name>
</gene>
<dbReference type="Gene3D" id="2.80.10.50">
    <property type="match status" value="1"/>
</dbReference>
<dbReference type="AlphaFoldDB" id="A0A9W8MDF2"/>
<dbReference type="OrthoDB" id="6770063at2759"/>
<sequence>MRRLYSLLSLAALCMATNEQQLEARQGPATQYIIFNNCPTAVPLYISGDFNGVIPFQGNTTKFLSGDVPFINTNANGGTFNSTGTLRAGFKANGFFYYLVKDPERINTGISIVPQGRPTTNGFCVPAVCEDVSCPNAFSLPPNEFSYPPTGPTAPDPPFYQCPFSNTTYVITAAMTLARTLLLLAATVTPLLANPIAEKRQIPFRQYRIWNECPDSINLYIGGQFDTTIASGGNTTKFLAESAGFFYTDANGGNANGAGTTRVGFSTDFYYMVRDGEGPLNTGLAITPQDRPAQGGFCPAISCNESNCPTAYPAPPTRFPPVTSTPPPPPLYRCPFSNTTYQITFCPSGQWPGPQTFRIHPTLVHPEKCLDVRGAVFANGTPVQIYDCNGTPAQNWILSRGSTKVQLAGTNFCLDAGSTPGNGVGMKIWQCYDNLPAQQWYYTADNRIALEGQGQCLDLTSGALTNGNQVQTWQCTDNNQNQVWSL</sequence>
<protein>
    <recommendedName>
        <fullName evidence="2">Ricin B lectin domain-containing protein</fullName>
    </recommendedName>
</protein>
<name>A0A9W8MDF2_9AGAR</name>
<evidence type="ECO:0000256" key="1">
    <source>
        <dbReference type="SAM" id="SignalP"/>
    </source>
</evidence>
<dbReference type="InterPro" id="IPR000772">
    <property type="entry name" value="Ricin_B_lectin"/>
</dbReference>
<feature type="domain" description="Ricin B lectin" evidence="2">
    <location>
        <begin position="353"/>
        <end position="486"/>
    </location>
</feature>
<dbReference type="SMART" id="SM00458">
    <property type="entry name" value="RICIN"/>
    <property type="match status" value="1"/>
</dbReference>